<name>A0ABT6CPI2_9SPHN</name>
<dbReference type="InterPro" id="IPR051454">
    <property type="entry name" value="RNA/ubiquinone_mod_enzymes"/>
</dbReference>
<dbReference type="InterPro" id="IPR043692">
    <property type="entry name" value="UbiU"/>
</dbReference>
<evidence type="ECO:0000256" key="1">
    <source>
        <dbReference type="HAMAP-Rule" id="MF_02232"/>
    </source>
</evidence>
<evidence type="ECO:0000313" key="3">
    <source>
        <dbReference type="Proteomes" id="UP001222770"/>
    </source>
</evidence>
<comment type="pathway">
    <text evidence="1">Cofactor biosynthesis; ubiquinone biosynthesis.</text>
</comment>
<dbReference type="Proteomes" id="UP001222770">
    <property type="component" value="Unassembled WGS sequence"/>
</dbReference>
<dbReference type="InterPro" id="IPR001539">
    <property type="entry name" value="Peptidase_U32"/>
</dbReference>
<dbReference type="EMBL" id="JAROCY010000043">
    <property type="protein sequence ID" value="MDF8335787.1"/>
    <property type="molecule type" value="Genomic_DNA"/>
</dbReference>
<keyword evidence="1" id="KW-0831">Ubiquinone biosynthesis</keyword>
<comment type="subunit">
    <text evidence="1">Forms a heterodimer with UbiV.</text>
</comment>
<dbReference type="PANTHER" id="PTHR30217">
    <property type="entry name" value="PEPTIDASE U32 FAMILY"/>
    <property type="match status" value="1"/>
</dbReference>
<comment type="caution">
    <text evidence="2">The sequence shown here is derived from an EMBL/GenBank/DDBJ whole genome shotgun (WGS) entry which is preliminary data.</text>
</comment>
<keyword evidence="3" id="KW-1185">Reference proteome</keyword>
<sequence>MNRPELVCPAGTPAMLRAAADAGADAIYCGFQNATNARNFAGLNFTPNQLQDAVAYAHARGAKVLLAINSFATAGRYDLWQEAADCGAACGVDAFIVADIGVAAYIAERHAGRRLHLSVQAAASSPEAINFYCREFGVRRAVLPRILTLAEIHQLKTEIDCEIETFIFGNHGLMVEGRCSLTNYAVGISTNMDGACSPASEVHYDRNTAGVVTARLGSHVIDRFAPTEQAGYPTICKGRYCTSPRDEPYYAFEEPISLNLMEMLPALIGAGVDALKIEGRQRSRAYVSSVVTSFRRAIDAVVAGRKPELVDLVALTEGQKQTQGAFATKKWR</sequence>
<dbReference type="Pfam" id="PF01136">
    <property type="entry name" value="Peptidase_U32"/>
    <property type="match status" value="1"/>
</dbReference>
<dbReference type="PANTHER" id="PTHR30217:SF3">
    <property type="entry name" value="UBIQUINONE BIOSYNTHESIS PROTEIN UBIU"/>
    <property type="match status" value="1"/>
</dbReference>
<organism evidence="2 3">
    <name type="scientific">Novosphingobium cyanobacteriorum</name>
    <dbReference type="NCBI Taxonomy" id="3024215"/>
    <lineage>
        <taxon>Bacteria</taxon>
        <taxon>Pseudomonadati</taxon>
        <taxon>Pseudomonadota</taxon>
        <taxon>Alphaproteobacteria</taxon>
        <taxon>Sphingomonadales</taxon>
        <taxon>Sphingomonadaceae</taxon>
        <taxon>Novosphingobium</taxon>
    </lineage>
</organism>
<reference evidence="2 3" key="1">
    <citation type="submission" date="2023-03" db="EMBL/GenBank/DDBJ databases">
        <title>Novosphingobium cyanobacteriorum sp. nov., isolated from a eutrophic reservoir during the Microcystis bloom period.</title>
        <authorList>
            <person name="Kang M."/>
            <person name="Le V."/>
            <person name="Ko S.-R."/>
            <person name="Lee S.-A."/>
            <person name="Ahn C.-Y."/>
        </authorList>
    </citation>
    <scope>NUCLEOTIDE SEQUENCE [LARGE SCALE GENOMIC DNA]</scope>
    <source>
        <strain evidence="2 3">HBC54</strain>
    </source>
</reference>
<protein>
    <recommendedName>
        <fullName evidence="1">Ubiquinone biosynthesis protein UbiU</fullName>
    </recommendedName>
</protein>
<comment type="similarity">
    <text evidence="1">Belongs to the peptidase U32 family. UbiU subfamily.</text>
</comment>
<proteinExistence type="inferred from homology"/>
<dbReference type="HAMAP" id="MF_02232">
    <property type="entry name" value="UbiU"/>
    <property type="match status" value="1"/>
</dbReference>
<gene>
    <name evidence="1" type="primary">ubiU</name>
    <name evidence="2" type="ORF">POM99_21510</name>
</gene>
<comment type="caution">
    <text evidence="1">Lacks conserved residue(s) required for the propagation of feature annotation.</text>
</comment>
<evidence type="ECO:0000313" key="2">
    <source>
        <dbReference type="EMBL" id="MDF8335787.1"/>
    </source>
</evidence>
<comment type="function">
    <text evidence="1">Required for O(2)-independent ubiquinone (coenzyme Q) biosynthesis. Together with UbiV, is essential for the C6-hydroxylation reaction in the oxygen-independent ubiquinone biosynthesis pathway.</text>
</comment>
<accession>A0ABT6CPI2</accession>